<sequence>MKSAMASLKEARAELLRDLSVYPHPVPPAPTRIHQTGSMKSTLAVPPPTGTGVRGISSSPPCRSRADFTVQSLWKCRIPRLSRDEWEQSANGKGLFTDSVP</sequence>
<evidence type="ECO:0000313" key="3">
    <source>
        <dbReference type="Proteomes" id="UP001066276"/>
    </source>
</evidence>
<proteinExistence type="predicted"/>
<protein>
    <submittedName>
        <fullName evidence="2">Uncharacterized protein</fullName>
    </submittedName>
</protein>
<organism evidence="2 3">
    <name type="scientific">Pleurodeles waltl</name>
    <name type="common">Iberian ribbed newt</name>
    <dbReference type="NCBI Taxonomy" id="8319"/>
    <lineage>
        <taxon>Eukaryota</taxon>
        <taxon>Metazoa</taxon>
        <taxon>Chordata</taxon>
        <taxon>Craniata</taxon>
        <taxon>Vertebrata</taxon>
        <taxon>Euteleostomi</taxon>
        <taxon>Amphibia</taxon>
        <taxon>Batrachia</taxon>
        <taxon>Caudata</taxon>
        <taxon>Salamandroidea</taxon>
        <taxon>Salamandridae</taxon>
        <taxon>Pleurodelinae</taxon>
        <taxon>Pleurodeles</taxon>
    </lineage>
</organism>
<evidence type="ECO:0000313" key="2">
    <source>
        <dbReference type="EMBL" id="KAJ1186169.1"/>
    </source>
</evidence>
<gene>
    <name evidence="2" type="ORF">NDU88_002952</name>
</gene>
<evidence type="ECO:0000256" key="1">
    <source>
        <dbReference type="SAM" id="MobiDB-lite"/>
    </source>
</evidence>
<keyword evidence="3" id="KW-1185">Reference proteome</keyword>
<reference evidence="2" key="1">
    <citation type="journal article" date="2022" name="bioRxiv">
        <title>Sequencing and chromosome-scale assembly of the giantPleurodeles waltlgenome.</title>
        <authorList>
            <person name="Brown T."/>
            <person name="Elewa A."/>
            <person name="Iarovenko S."/>
            <person name="Subramanian E."/>
            <person name="Araus A.J."/>
            <person name="Petzold A."/>
            <person name="Susuki M."/>
            <person name="Suzuki K.-i.T."/>
            <person name="Hayashi T."/>
            <person name="Toyoda A."/>
            <person name="Oliveira C."/>
            <person name="Osipova E."/>
            <person name="Leigh N.D."/>
            <person name="Simon A."/>
            <person name="Yun M.H."/>
        </authorList>
    </citation>
    <scope>NUCLEOTIDE SEQUENCE</scope>
    <source>
        <strain evidence="2">20211129_DDA</strain>
        <tissue evidence="2">Liver</tissue>
    </source>
</reference>
<dbReference type="AlphaFoldDB" id="A0AAV7UAQ4"/>
<dbReference type="EMBL" id="JANPWB010000005">
    <property type="protein sequence ID" value="KAJ1186169.1"/>
    <property type="molecule type" value="Genomic_DNA"/>
</dbReference>
<feature type="region of interest" description="Disordered" evidence="1">
    <location>
        <begin position="26"/>
        <end position="62"/>
    </location>
</feature>
<accession>A0AAV7UAQ4</accession>
<comment type="caution">
    <text evidence="2">The sequence shown here is derived from an EMBL/GenBank/DDBJ whole genome shotgun (WGS) entry which is preliminary data.</text>
</comment>
<name>A0AAV7UAQ4_PLEWA</name>
<dbReference type="Proteomes" id="UP001066276">
    <property type="component" value="Chromosome 3_1"/>
</dbReference>